<dbReference type="AlphaFoldDB" id="A0A914QLY0"/>
<keyword evidence="1" id="KW-0812">Transmembrane</keyword>
<keyword evidence="2" id="KW-1185">Reference proteome</keyword>
<accession>A0A914QLY0</accession>
<name>A0A914QLY0_9BILA</name>
<organism evidence="2 3">
    <name type="scientific">Panagrolaimus davidi</name>
    <dbReference type="NCBI Taxonomy" id="227884"/>
    <lineage>
        <taxon>Eukaryota</taxon>
        <taxon>Metazoa</taxon>
        <taxon>Ecdysozoa</taxon>
        <taxon>Nematoda</taxon>
        <taxon>Chromadorea</taxon>
        <taxon>Rhabditida</taxon>
        <taxon>Tylenchina</taxon>
        <taxon>Panagrolaimomorpha</taxon>
        <taxon>Panagrolaimoidea</taxon>
        <taxon>Panagrolaimidae</taxon>
        <taxon>Panagrolaimus</taxon>
    </lineage>
</organism>
<feature type="transmembrane region" description="Helical" evidence="1">
    <location>
        <begin position="154"/>
        <end position="171"/>
    </location>
</feature>
<dbReference type="WBParaSite" id="PDA_v2.g425.t1">
    <property type="protein sequence ID" value="PDA_v2.g425.t1"/>
    <property type="gene ID" value="PDA_v2.g425"/>
</dbReference>
<keyword evidence="1" id="KW-0472">Membrane</keyword>
<reference evidence="3" key="1">
    <citation type="submission" date="2022-11" db="UniProtKB">
        <authorList>
            <consortium name="WormBaseParasite"/>
        </authorList>
    </citation>
    <scope>IDENTIFICATION</scope>
</reference>
<evidence type="ECO:0000313" key="3">
    <source>
        <dbReference type="WBParaSite" id="PDA_v2.g425.t1"/>
    </source>
</evidence>
<dbReference type="Proteomes" id="UP000887578">
    <property type="component" value="Unplaced"/>
</dbReference>
<proteinExistence type="predicted"/>
<protein>
    <submittedName>
        <fullName evidence="3">Uncharacterized protein</fullName>
    </submittedName>
</protein>
<keyword evidence="1" id="KW-1133">Transmembrane helix</keyword>
<evidence type="ECO:0000256" key="1">
    <source>
        <dbReference type="SAM" id="Phobius"/>
    </source>
</evidence>
<evidence type="ECO:0000313" key="2">
    <source>
        <dbReference type="Proteomes" id="UP000887578"/>
    </source>
</evidence>
<sequence length="174" mass="19822">MLVYGSSCYDQIFSDMCNLNQTIKSVPLGFPCEADENNFMWLFQSCKESSTTCFNNFNECAQAQETKHDSIGNLEWENIVLVQDLNLKPTISNLSQETTIIISSSTTTNSITLPPKTESQNQENVWKTECVTENCKEAMEFAEENGNSSNGLKYYYSFITFLGITFIKFLIRFL</sequence>